<keyword evidence="2" id="KW-1185">Reference proteome</keyword>
<feature type="compositionally biased region" description="Basic and acidic residues" evidence="1">
    <location>
        <begin position="35"/>
        <end position="44"/>
    </location>
</feature>
<proteinExistence type="predicted"/>
<protein>
    <submittedName>
        <fullName evidence="3">Uncharacterized protein LOC112836367</fullName>
    </submittedName>
</protein>
<evidence type="ECO:0000313" key="3">
    <source>
        <dbReference type="RefSeq" id="XP_025743792.1"/>
    </source>
</evidence>
<dbReference type="InParanoid" id="A0A3Q7QNL6"/>
<dbReference type="AlphaFoldDB" id="A0A3Q7QNL6"/>
<evidence type="ECO:0000256" key="1">
    <source>
        <dbReference type="SAM" id="MobiDB-lite"/>
    </source>
</evidence>
<dbReference type="RefSeq" id="XP_025743792.1">
    <property type="nucleotide sequence ID" value="XM_025888007.1"/>
</dbReference>
<feature type="compositionally biased region" description="Basic residues" evidence="1">
    <location>
        <begin position="124"/>
        <end position="144"/>
    </location>
</feature>
<feature type="region of interest" description="Disordered" evidence="1">
    <location>
        <begin position="181"/>
        <end position="268"/>
    </location>
</feature>
<feature type="compositionally biased region" description="Basic and acidic residues" evidence="1">
    <location>
        <begin position="248"/>
        <end position="267"/>
    </location>
</feature>
<feature type="compositionally biased region" description="Low complexity" evidence="1">
    <location>
        <begin position="201"/>
        <end position="215"/>
    </location>
</feature>
<gene>
    <name evidence="3" type="primary">LOC112836367</name>
</gene>
<feature type="compositionally biased region" description="Basic and acidic residues" evidence="1">
    <location>
        <begin position="188"/>
        <end position="199"/>
    </location>
</feature>
<name>A0A3Q7QNL6_CALUR</name>
<organism evidence="2 3">
    <name type="scientific">Callorhinus ursinus</name>
    <name type="common">Northern fur seal</name>
    <dbReference type="NCBI Taxonomy" id="34884"/>
    <lineage>
        <taxon>Eukaryota</taxon>
        <taxon>Metazoa</taxon>
        <taxon>Chordata</taxon>
        <taxon>Craniata</taxon>
        <taxon>Vertebrata</taxon>
        <taxon>Euteleostomi</taxon>
        <taxon>Mammalia</taxon>
        <taxon>Eutheria</taxon>
        <taxon>Laurasiatheria</taxon>
        <taxon>Carnivora</taxon>
        <taxon>Caniformia</taxon>
        <taxon>Pinnipedia</taxon>
        <taxon>Otariidae</taxon>
        <taxon>Callorhinus</taxon>
    </lineage>
</organism>
<reference evidence="3" key="2">
    <citation type="submission" date="2025-08" db="UniProtKB">
        <authorList>
            <consortium name="RefSeq"/>
        </authorList>
    </citation>
    <scope>IDENTIFICATION</scope>
    <source>
        <tissue evidence="3">Blood</tissue>
    </source>
</reference>
<accession>A0A3Q7QNL6</accession>
<dbReference type="Proteomes" id="UP000286641">
    <property type="component" value="Unplaced"/>
</dbReference>
<sequence>MEVVRSVSSALVNNQRTILNCKVETGGNDIISAPPDREVADRPTRGAGPPLGLGSAVRGVKAPTSSEWVPEVHSARAPGDAHGSGLCARRPHASNLTPQAVAGCERGGAKRAAGPRCPQAPPRGWRRGGRGWWRVLRRRQRQRQRQAPPGRAGARGSGGRRLPPSVSRSLSLLLARRLKGRALSQSSREGRRGAKDADKFPQQPQIPAQAEAAAQTGQESTPRRSARPERLRRGAPGPFALRGAAVRDPMRRAREGREIRSPGDERQRRRAVLQLLEARIGRQEAAERT</sequence>
<reference key="1">
    <citation type="submission" date="2019-01" db="UniProtKB">
        <authorList>
            <consortium name="RefSeq"/>
        </authorList>
    </citation>
    <scope>IDENTIFICATION</scope>
</reference>
<evidence type="ECO:0000313" key="2">
    <source>
        <dbReference type="Proteomes" id="UP000286641"/>
    </source>
</evidence>
<feature type="region of interest" description="Disordered" evidence="1">
    <location>
        <begin position="29"/>
        <end position="94"/>
    </location>
</feature>
<feature type="region of interest" description="Disordered" evidence="1">
    <location>
        <begin position="106"/>
        <end position="166"/>
    </location>
</feature>